<keyword evidence="2" id="KW-0808">Transferase</keyword>
<dbReference type="InterPro" id="IPR006342">
    <property type="entry name" value="FkbM_mtfrase"/>
</dbReference>
<accession>A0A1H2KAD2</accession>
<organism evidence="2 3">
    <name type="scientific">Desulfobacula phenolica</name>
    <dbReference type="NCBI Taxonomy" id="90732"/>
    <lineage>
        <taxon>Bacteria</taxon>
        <taxon>Pseudomonadati</taxon>
        <taxon>Thermodesulfobacteriota</taxon>
        <taxon>Desulfobacteria</taxon>
        <taxon>Desulfobacterales</taxon>
        <taxon>Desulfobacteraceae</taxon>
        <taxon>Desulfobacula</taxon>
    </lineage>
</organism>
<dbReference type="RefSeq" id="WP_092238610.1">
    <property type="nucleotide sequence ID" value="NZ_FNLL01000027.1"/>
</dbReference>
<evidence type="ECO:0000313" key="3">
    <source>
        <dbReference type="Proteomes" id="UP000199608"/>
    </source>
</evidence>
<dbReference type="Gene3D" id="3.40.50.150">
    <property type="entry name" value="Vaccinia Virus protein VP39"/>
    <property type="match status" value="1"/>
</dbReference>
<evidence type="ECO:0000313" key="2">
    <source>
        <dbReference type="EMBL" id="SDU65654.1"/>
    </source>
</evidence>
<keyword evidence="2" id="KW-0489">Methyltransferase</keyword>
<keyword evidence="3" id="KW-1185">Reference proteome</keyword>
<reference evidence="3" key="1">
    <citation type="submission" date="2016-10" db="EMBL/GenBank/DDBJ databases">
        <authorList>
            <person name="Varghese N."/>
            <person name="Submissions S."/>
        </authorList>
    </citation>
    <scope>NUCLEOTIDE SEQUENCE [LARGE SCALE GENOMIC DNA]</scope>
    <source>
        <strain evidence="3">DSM 3384</strain>
    </source>
</reference>
<feature type="domain" description="Methyltransferase FkbM" evidence="1">
    <location>
        <begin position="152"/>
        <end position="292"/>
    </location>
</feature>
<dbReference type="AlphaFoldDB" id="A0A1H2KAD2"/>
<evidence type="ECO:0000259" key="1">
    <source>
        <dbReference type="Pfam" id="PF05050"/>
    </source>
</evidence>
<dbReference type="GO" id="GO:0032259">
    <property type="term" value="P:methylation"/>
    <property type="evidence" value="ECO:0007669"/>
    <property type="project" value="UniProtKB-KW"/>
</dbReference>
<name>A0A1H2KAD2_9BACT</name>
<proteinExistence type="predicted"/>
<dbReference type="InterPro" id="IPR029063">
    <property type="entry name" value="SAM-dependent_MTases_sf"/>
</dbReference>
<dbReference type="GO" id="GO:0008168">
    <property type="term" value="F:methyltransferase activity"/>
    <property type="evidence" value="ECO:0007669"/>
    <property type="project" value="UniProtKB-KW"/>
</dbReference>
<gene>
    <name evidence="2" type="ORF">SAMN04487931_1275</name>
</gene>
<dbReference type="SUPFAM" id="SSF53335">
    <property type="entry name" value="S-adenosyl-L-methionine-dependent methyltransferases"/>
    <property type="match status" value="1"/>
</dbReference>
<dbReference type="InterPro" id="IPR052514">
    <property type="entry name" value="SAM-dependent_MTase"/>
</dbReference>
<dbReference type="NCBIfam" id="TIGR01444">
    <property type="entry name" value="fkbM_fam"/>
    <property type="match status" value="1"/>
</dbReference>
<dbReference type="Pfam" id="PF05050">
    <property type="entry name" value="Methyltransf_21"/>
    <property type="match status" value="1"/>
</dbReference>
<dbReference type="EMBL" id="FNLL01000027">
    <property type="protein sequence ID" value="SDU65654.1"/>
    <property type="molecule type" value="Genomic_DNA"/>
</dbReference>
<dbReference type="Proteomes" id="UP000199608">
    <property type="component" value="Unassembled WGS sequence"/>
</dbReference>
<dbReference type="PANTHER" id="PTHR34203:SF15">
    <property type="entry name" value="SLL1173 PROTEIN"/>
    <property type="match status" value="1"/>
</dbReference>
<dbReference type="PANTHER" id="PTHR34203">
    <property type="entry name" value="METHYLTRANSFERASE, FKBM FAMILY PROTEIN"/>
    <property type="match status" value="1"/>
</dbReference>
<sequence>MNFNNFKNFFKRICGSRKGAFAHEIEPEVWERTYFENASEEDIFFCFRLILGRNPEEKEWYGHRLQAGKPLLEIVSKFLASNEFKENRQPLLTKSPSLSGTGHETVELYNFKLCLSSQDQVCGSALINNNEYEPSVTAVLKKVLRPGMVFLDIGANIGFFSCLAASIVGENGNVFSFEPYEYNIKMLYINKRLNDFKNIEIFPFAVSDRKDFFTYDDSAGNSGTICENDSSIPHLLSSSMLVYSVILDDALKPYADKIDVIKIDIEGAEYLALKGMKNRLKKDRPIIISEFSLAFLKAISKIPAEDYLQLLLIDKSYSFAVIAGENNVIKCEHNMEQVIDYYNQAIGDHIDIIAYPEDKFSINNSQIELIVRTDKAK</sequence>
<protein>
    <submittedName>
        <fullName evidence="2">Methyltransferase, FkbM family</fullName>
    </submittedName>
</protein>